<protein>
    <recommendedName>
        <fullName evidence="3">AAA domain-containing protein</fullName>
    </recommendedName>
</protein>
<dbReference type="GO" id="GO:0016887">
    <property type="term" value="F:ATP hydrolysis activity"/>
    <property type="evidence" value="ECO:0007669"/>
    <property type="project" value="TreeGrafter"/>
</dbReference>
<dbReference type="GO" id="GO:0005524">
    <property type="term" value="F:ATP binding"/>
    <property type="evidence" value="ECO:0007669"/>
    <property type="project" value="UniProtKB-KW"/>
</dbReference>
<reference evidence="4 5" key="1">
    <citation type="journal article" date="2007" name="Int. J. Syst. Evol. Microbiol.">
        <title>Paenibacillus ginsengarvi sp. nov., isolated from soil from ginseng cultivation.</title>
        <authorList>
            <person name="Yoon M.H."/>
            <person name="Ten L.N."/>
            <person name="Im W.T."/>
        </authorList>
    </citation>
    <scope>NUCLEOTIDE SEQUENCE [LARGE SCALE GENOMIC DNA]</scope>
    <source>
        <strain evidence="4 5">KCTC 13059</strain>
    </source>
</reference>
<sequence>MEQSIKDMLNILKESFIRNNEIEWVELSVNSLNLINVLIVSNIFENMSYEDKHKKLIEKIQFVYPYYEGYIELLTVDEAYQSGIQKPVTDDKTDDKSDKLRSWGELSSSLKNEQKINQLNDVQFDVGNPKIISFYSYKGGVGRTAALIHVAYILASRGKKVVIIDMDIEAPGMSNVFDPKVFQAPKFGVIDYLFERLTKVDGMENEVSITDIFSEVSFKDISGRLFFVPAGNINVDYLSKVDSFRAESIVNSNANYWEEFIEDLNNQVKPDIILIDSRTGINGWGALSVLNLSDKVIFFVYPNTENVNGTKVLLSAMKEVGYKNYNIVFSRIHDDKSGKKKVDELWGQIKNTIFDEEELSDFTEDELSLSEPLKVFYSSELAVADYYPVPTIYHIYSPIANLIDEEIKDSGLVSILAGTDRWRIVKSLPYENLGFGEIDEDPTFFQKTVYLDKFLDEDVSVITGKKGTGKTKLYSMMLKHLDKVKSMTRIDLDNTVSISGHGDFSIRPINEFDEWAKMVNLGKASWENIWMAYLLVVLQKNNQLNNLRNGKFSNLKTLLKPAQKDTMGWKFEYTNIINEIIANPMHLQLVQDFINELDLILQKRNEKIWIHYDKLDEDLERKVYGKEAVEGLFKLIQIIDGRHIKNIKFKVFIRQDIWESLGFTNKSHFKGKTIKLEWNQQDFLKLALKISLGSDEFKQIVIKYKSIPHDIDYMDIDSLKESLQILWGIRRDGTRSQYVVNWIYERLTDAESNTFPRSLFMLLKGAQDQELTYEHSSNKLPPRDRLLRSASLNIGLKEASIERCDALKQEYVKLKGAFELFERFTDTFSYSEFDAVYRSTEWDTKDLLDILKKIGVISEKEDGNYKFAYIYLDGFKIKRTSKI</sequence>
<dbReference type="Pfam" id="PF13614">
    <property type="entry name" value="AAA_31"/>
    <property type="match status" value="1"/>
</dbReference>
<gene>
    <name evidence="4" type="ORF">D7M11_25900</name>
</gene>
<dbReference type="PANTHER" id="PTHR43384">
    <property type="entry name" value="SEPTUM SITE-DETERMINING PROTEIN MIND HOMOLOG, CHLOROPLASTIC-RELATED"/>
    <property type="match status" value="1"/>
</dbReference>
<dbReference type="InterPro" id="IPR027417">
    <property type="entry name" value="P-loop_NTPase"/>
</dbReference>
<keyword evidence="1" id="KW-0547">Nucleotide-binding</keyword>
<evidence type="ECO:0000256" key="2">
    <source>
        <dbReference type="ARBA" id="ARBA00022840"/>
    </source>
</evidence>
<evidence type="ECO:0000256" key="1">
    <source>
        <dbReference type="ARBA" id="ARBA00022741"/>
    </source>
</evidence>
<dbReference type="InterPro" id="IPR025669">
    <property type="entry name" value="AAA_dom"/>
</dbReference>
<dbReference type="Proteomes" id="UP000282311">
    <property type="component" value="Unassembled WGS sequence"/>
</dbReference>
<organism evidence="4 5">
    <name type="scientific">Paenibacillus ginsengarvi</name>
    <dbReference type="NCBI Taxonomy" id="400777"/>
    <lineage>
        <taxon>Bacteria</taxon>
        <taxon>Bacillati</taxon>
        <taxon>Bacillota</taxon>
        <taxon>Bacilli</taxon>
        <taxon>Bacillales</taxon>
        <taxon>Paenibacillaceae</taxon>
        <taxon>Paenibacillus</taxon>
    </lineage>
</organism>
<dbReference type="OrthoDB" id="9791162at2"/>
<keyword evidence="5" id="KW-1185">Reference proteome</keyword>
<evidence type="ECO:0000313" key="5">
    <source>
        <dbReference type="Proteomes" id="UP000282311"/>
    </source>
</evidence>
<dbReference type="PANTHER" id="PTHR43384:SF6">
    <property type="entry name" value="SEPTUM SITE-DETERMINING PROTEIN MIND HOMOLOG, CHLOROPLASTIC"/>
    <property type="match status" value="1"/>
</dbReference>
<dbReference type="GO" id="GO:0051782">
    <property type="term" value="P:negative regulation of cell division"/>
    <property type="evidence" value="ECO:0007669"/>
    <property type="project" value="TreeGrafter"/>
</dbReference>
<dbReference type="GO" id="GO:0005829">
    <property type="term" value="C:cytosol"/>
    <property type="evidence" value="ECO:0007669"/>
    <property type="project" value="TreeGrafter"/>
</dbReference>
<accession>A0A3B0BTL8</accession>
<dbReference type="SUPFAM" id="SSF52540">
    <property type="entry name" value="P-loop containing nucleoside triphosphate hydrolases"/>
    <property type="match status" value="1"/>
</dbReference>
<dbReference type="NCBIfam" id="NF047389">
    <property type="entry name" value="ATPase_Sll1717"/>
    <property type="match status" value="1"/>
</dbReference>
<dbReference type="InterPro" id="IPR059206">
    <property type="entry name" value="Sll1717-like"/>
</dbReference>
<proteinExistence type="predicted"/>
<dbReference type="RefSeq" id="WP_120750170.1">
    <property type="nucleotide sequence ID" value="NZ_RBAH01000023.1"/>
</dbReference>
<dbReference type="NCBIfam" id="NF047398">
    <property type="entry name" value="AAA_KGGVGR"/>
    <property type="match status" value="1"/>
</dbReference>
<evidence type="ECO:0000259" key="3">
    <source>
        <dbReference type="Pfam" id="PF13614"/>
    </source>
</evidence>
<dbReference type="EMBL" id="RBAH01000023">
    <property type="protein sequence ID" value="RKN74976.1"/>
    <property type="molecule type" value="Genomic_DNA"/>
</dbReference>
<dbReference type="GO" id="GO:0009898">
    <property type="term" value="C:cytoplasmic side of plasma membrane"/>
    <property type="evidence" value="ECO:0007669"/>
    <property type="project" value="TreeGrafter"/>
</dbReference>
<evidence type="ECO:0000313" key="4">
    <source>
        <dbReference type="EMBL" id="RKN74976.1"/>
    </source>
</evidence>
<name>A0A3B0BTL8_9BACL</name>
<keyword evidence="2" id="KW-0067">ATP-binding</keyword>
<feature type="domain" description="AAA" evidence="3">
    <location>
        <begin position="130"/>
        <end position="322"/>
    </location>
</feature>
<dbReference type="AlphaFoldDB" id="A0A3B0BTL8"/>
<dbReference type="Gene3D" id="3.40.50.300">
    <property type="entry name" value="P-loop containing nucleotide triphosphate hydrolases"/>
    <property type="match status" value="1"/>
</dbReference>
<comment type="caution">
    <text evidence="4">The sequence shown here is derived from an EMBL/GenBank/DDBJ whole genome shotgun (WGS) entry which is preliminary data.</text>
</comment>
<dbReference type="InterPro" id="IPR050625">
    <property type="entry name" value="ParA/MinD_ATPase"/>
</dbReference>